<name>Q30TH3_SULDN</name>
<evidence type="ECO:0008006" key="3">
    <source>
        <dbReference type="Google" id="ProtNLM"/>
    </source>
</evidence>
<dbReference type="RefSeq" id="WP_011372062.1">
    <property type="nucleotide sequence ID" value="NC_007575.1"/>
</dbReference>
<proteinExistence type="predicted"/>
<dbReference type="InterPro" id="IPR000836">
    <property type="entry name" value="PRTase_dom"/>
</dbReference>
<gene>
    <name evidence="1" type="ordered locus">Suden_0427</name>
</gene>
<dbReference type="Gene3D" id="3.30.1310.20">
    <property type="entry name" value="PRTase-like"/>
    <property type="match status" value="1"/>
</dbReference>
<protein>
    <recommendedName>
        <fullName evidence="3">Phosphoribosyltransferase</fullName>
    </recommendedName>
</protein>
<dbReference type="Proteomes" id="UP000002714">
    <property type="component" value="Chromosome"/>
</dbReference>
<sequence length="220" mass="25731">MGRYKNILKNREDAAKRLYDVIPMQRLKDENWKLIAVSRGGLELAFHIRGKYKNSIDFLFSEAIMAPNNHECEIARVCEGEEIVINEKLVSAFGIKYDYIYGEAHRKHEEKILSYIYQYRKGRPFTSMHNKIVMLVDEGSETGLKFLTALKAILAMKPKAIYIVTPVIPSDVLEFLEPFADDLFYLYKIDDYVETPLYYEELEKIDEERIEKILGEKSEI</sequence>
<organism evidence="1 2">
    <name type="scientific">Sulfurimonas denitrificans (strain ATCC 33889 / DSM 1251)</name>
    <name type="common">Thiomicrospira denitrificans (strain ATCC 33889 / DSM 1251)</name>
    <dbReference type="NCBI Taxonomy" id="326298"/>
    <lineage>
        <taxon>Bacteria</taxon>
        <taxon>Pseudomonadati</taxon>
        <taxon>Campylobacterota</taxon>
        <taxon>Epsilonproteobacteria</taxon>
        <taxon>Campylobacterales</taxon>
        <taxon>Sulfurimonadaceae</taxon>
        <taxon>Sulfurimonas</taxon>
    </lineage>
</organism>
<dbReference type="InterPro" id="IPR029057">
    <property type="entry name" value="PRTase-like"/>
</dbReference>
<evidence type="ECO:0000313" key="2">
    <source>
        <dbReference type="Proteomes" id="UP000002714"/>
    </source>
</evidence>
<dbReference type="Gene3D" id="3.40.50.2020">
    <property type="match status" value="1"/>
</dbReference>
<dbReference type="CDD" id="cd06223">
    <property type="entry name" value="PRTases_typeI"/>
    <property type="match status" value="1"/>
</dbReference>
<dbReference type="AlphaFoldDB" id="Q30TH3"/>
<reference evidence="1 2" key="1">
    <citation type="journal article" date="2008" name="Appl. Environ. Microbiol.">
        <title>Genome of the epsilonproteobacterial chemolithoautotroph Sulfurimonas denitrificans.</title>
        <authorList>
            <person name="Sievert S.M."/>
            <person name="Scott K.M."/>
            <person name="Klotz M.G."/>
            <person name="Chain P.S.G."/>
            <person name="Hauser L.J."/>
            <person name="Hemp J."/>
            <person name="Huegler M."/>
            <person name="Land M."/>
            <person name="Lapidus A."/>
            <person name="Larimer F.W."/>
            <person name="Lucas S."/>
            <person name="Malfatti S.A."/>
            <person name="Meyer F."/>
            <person name="Paulsen I.T."/>
            <person name="Ren Q."/>
            <person name="Simon J."/>
            <person name="Bailey K."/>
            <person name="Diaz E."/>
            <person name="Fitzpatrick K.A."/>
            <person name="Glover B."/>
            <person name="Gwatney N."/>
            <person name="Korajkic A."/>
            <person name="Long A."/>
            <person name="Mobberley J.M."/>
            <person name="Pantry S.N."/>
            <person name="Pazder G."/>
            <person name="Peterson S."/>
            <person name="Quintanilla J.D."/>
            <person name="Sprinkle R."/>
            <person name="Stephens J."/>
            <person name="Thomas P."/>
            <person name="Vaughn R."/>
            <person name="Weber M.J."/>
            <person name="Wooten L.L."/>
        </authorList>
    </citation>
    <scope>NUCLEOTIDE SEQUENCE [LARGE SCALE GENOMIC DNA]</scope>
    <source>
        <strain evidence="2">ATCC 33889 / DSM 1251</strain>
    </source>
</reference>
<dbReference type="HOGENOM" id="CLU_083583_1_0_7"/>
<dbReference type="EMBL" id="CP000153">
    <property type="protein sequence ID" value="ABB43708.1"/>
    <property type="molecule type" value="Genomic_DNA"/>
</dbReference>
<accession>Q30TH3</accession>
<dbReference type="eggNOG" id="COG1926">
    <property type="taxonomic scope" value="Bacteria"/>
</dbReference>
<dbReference type="SUPFAM" id="SSF53271">
    <property type="entry name" value="PRTase-like"/>
    <property type="match status" value="1"/>
</dbReference>
<dbReference type="KEGG" id="tdn:Suden_0427"/>
<keyword evidence="2" id="KW-1185">Reference proteome</keyword>
<evidence type="ECO:0000313" key="1">
    <source>
        <dbReference type="EMBL" id="ABB43708.1"/>
    </source>
</evidence>
<dbReference type="STRING" id="326298.Suden_0427"/>